<evidence type="ECO:0000313" key="2">
    <source>
        <dbReference type="Proteomes" id="UP000831782"/>
    </source>
</evidence>
<sequence>MNKLYISDLDGTLLNNDARISDFTKKTLIDLLANGLDFTIASARSIHSIKHILGELPFKLPVIEFNGAYISNYETGQHEIVNNIEKALLIELYSELQNCDCTPFISSFDGRDDCLYYDIPTNDGMNYYLNARQQAKDKRLREGFDVKQIFSEQVVCLTFIHRQDSLQDFYFKIKEKFGEFIEVHFFEHLYSPGWYWFTIHDKRATKDQAIKVLQKQYGLSASYLTVFGDESNDIKMFKAADQAVAVKNAIADLNEVATSFIGTNEDDSVVKYILSDRL</sequence>
<keyword evidence="2" id="KW-1185">Reference proteome</keyword>
<dbReference type="Proteomes" id="UP000831782">
    <property type="component" value="Chromosome"/>
</dbReference>
<proteinExistence type="predicted"/>
<dbReference type="Gene3D" id="3.30.1240.10">
    <property type="match status" value="1"/>
</dbReference>
<organism evidence="1 2">
    <name type="scientific">Gracilibacillus caseinilyticus</name>
    <dbReference type="NCBI Taxonomy" id="2932256"/>
    <lineage>
        <taxon>Bacteria</taxon>
        <taxon>Bacillati</taxon>
        <taxon>Bacillota</taxon>
        <taxon>Bacilli</taxon>
        <taxon>Bacillales</taxon>
        <taxon>Bacillaceae</taxon>
        <taxon>Gracilibacillus</taxon>
    </lineage>
</organism>
<dbReference type="Gene3D" id="3.40.50.1000">
    <property type="entry name" value="HAD superfamily/HAD-like"/>
    <property type="match status" value="1"/>
</dbReference>
<reference evidence="1 2" key="1">
    <citation type="submission" date="2022-04" db="EMBL/GenBank/DDBJ databases">
        <title>Gracilibacillus sp. isolated from saltern.</title>
        <authorList>
            <person name="Won M."/>
            <person name="Lee C.-M."/>
            <person name="Woen H.-Y."/>
            <person name="Kwon S.-W."/>
        </authorList>
    </citation>
    <scope>NUCLEOTIDE SEQUENCE [LARGE SCALE GENOMIC DNA]</scope>
    <source>
        <strain evidence="1 2">SSWR10-1</strain>
    </source>
</reference>
<dbReference type="SUPFAM" id="SSF56784">
    <property type="entry name" value="HAD-like"/>
    <property type="match status" value="1"/>
</dbReference>
<dbReference type="Pfam" id="PF08282">
    <property type="entry name" value="Hydrolase_3"/>
    <property type="match status" value="1"/>
</dbReference>
<dbReference type="PANTHER" id="PTHR10000">
    <property type="entry name" value="PHOSPHOSERINE PHOSPHATASE"/>
    <property type="match status" value="1"/>
</dbReference>
<evidence type="ECO:0000313" key="1">
    <source>
        <dbReference type="EMBL" id="UOQ46866.1"/>
    </source>
</evidence>
<gene>
    <name evidence="1" type="ORF">MUN88_12260</name>
</gene>
<accession>A0ABY4ER08</accession>
<name>A0ABY4ER08_9BACI</name>
<keyword evidence="1" id="KW-0378">Hydrolase</keyword>
<dbReference type="InterPro" id="IPR006379">
    <property type="entry name" value="HAD-SF_hydro_IIB"/>
</dbReference>
<dbReference type="PANTHER" id="PTHR10000:SF8">
    <property type="entry name" value="HAD SUPERFAMILY HYDROLASE-LIKE, TYPE 3"/>
    <property type="match status" value="1"/>
</dbReference>
<dbReference type="NCBIfam" id="TIGR01484">
    <property type="entry name" value="HAD-SF-IIB"/>
    <property type="match status" value="1"/>
</dbReference>
<dbReference type="RefSeq" id="WP_244715422.1">
    <property type="nucleotide sequence ID" value="NZ_CP095072.1"/>
</dbReference>
<protein>
    <submittedName>
        <fullName evidence="1">Cof-type HAD-IIB family hydrolase</fullName>
    </submittedName>
</protein>
<dbReference type="GO" id="GO:0016787">
    <property type="term" value="F:hydrolase activity"/>
    <property type="evidence" value="ECO:0007669"/>
    <property type="project" value="UniProtKB-KW"/>
</dbReference>
<dbReference type="EMBL" id="CP095072">
    <property type="protein sequence ID" value="UOQ46866.1"/>
    <property type="molecule type" value="Genomic_DNA"/>
</dbReference>
<dbReference type="InterPro" id="IPR036412">
    <property type="entry name" value="HAD-like_sf"/>
</dbReference>
<dbReference type="InterPro" id="IPR023214">
    <property type="entry name" value="HAD_sf"/>
</dbReference>